<dbReference type="PANTHER" id="PTHR43133">
    <property type="entry name" value="RNA POLYMERASE ECF-TYPE SIGMA FACTO"/>
    <property type="match status" value="1"/>
</dbReference>
<gene>
    <name evidence="9" type="ORF">FVF75_03350</name>
</gene>
<dbReference type="EMBL" id="VSIY01000003">
    <property type="protein sequence ID" value="TYB83229.1"/>
    <property type="molecule type" value="Genomic_DNA"/>
</dbReference>
<protein>
    <recommendedName>
        <fullName evidence="6">RNA polymerase sigma factor</fullName>
    </recommendedName>
</protein>
<comment type="caution">
    <text evidence="9">The sequence shown here is derived from an EMBL/GenBank/DDBJ whole genome shotgun (WGS) entry which is preliminary data.</text>
</comment>
<dbReference type="NCBIfam" id="NF008888">
    <property type="entry name" value="PRK11922.1"/>
    <property type="match status" value="1"/>
</dbReference>
<dbReference type="AlphaFoldDB" id="A0A5D0RQ54"/>
<proteinExistence type="inferred from homology"/>
<comment type="similarity">
    <text evidence="1 6">Belongs to the sigma-70 factor family. ECF subfamily.</text>
</comment>
<dbReference type="InterPro" id="IPR014284">
    <property type="entry name" value="RNA_pol_sigma-70_dom"/>
</dbReference>
<dbReference type="Gene3D" id="1.10.1740.10">
    <property type="match status" value="1"/>
</dbReference>
<dbReference type="InterPro" id="IPR013249">
    <property type="entry name" value="RNA_pol_sigma70_r4_t2"/>
</dbReference>
<dbReference type="InterPro" id="IPR013324">
    <property type="entry name" value="RNA_pol_sigma_r3/r4-like"/>
</dbReference>
<dbReference type="Proteomes" id="UP000322080">
    <property type="component" value="Unassembled WGS sequence"/>
</dbReference>
<keyword evidence="2 6" id="KW-0805">Transcription regulation</keyword>
<evidence type="ECO:0000313" key="9">
    <source>
        <dbReference type="EMBL" id="TYB83229.1"/>
    </source>
</evidence>
<dbReference type="GO" id="GO:0003677">
    <property type="term" value="F:DNA binding"/>
    <property type="evidence" value="ECO:0007669"/>
    <property type="project" value="UniProtKB-KW"/>
</dbReference>
<evidence type="ECO:0000256" key="3">
    <source>
        <dbReference type="ARBA" id="ARBA00023082"/>
    </source>
</evidence>
<dbReference type="GO" id="GO:0016987">
    <property type="term" value="F:sigma factor activity"/>
    <property type="evidence" value="ECO:0007669"/>
    <property type="project" value="UniProtKB-KW"/>
</dbReference>
<dbReference type="NCBIfam" id="TIGR02937">
    <property type="entry name" value="sigma70-ECF"/>
    <property type="match status" value="1"/>
</dbReference>
<evidence type="ECO:0000256" key="6">
    <source>
        <dbReference type="RuleBase" id="RU000716"/>
    </source>
</evidence>
<dbReference type="Pfam" id="PF08281">
    <property type="entry name" value="Sigma70_r4_2"/>
    <property type="match status" value="1"/>
</dbReference>
<keyword evidence="4 6" id="KW-0238">DNA-binding</keyword>
<dbReference type="RefSeq" id="WP_148376319.1">
    <property type="nucleotide sequence ID" value="NZ_VSIY01000003.1"/>
</dbReference>
<reference evidence="9 10" key="1">
    <citation type="submission" date="2019-08" db="EMBL/GenBank/DDBJ databases">
        <title>Identification of a novel species of the genus Boseongicola.</title>
        <authorList>
            <person name="Zhang X.-Q."/>
        </authorList>
    </citation>
    <scope>NUCLEOTIDE SEQUENCE [LARGE SCALE GENOMIC DNA]</scope>
    <source>
        <strain evidence="9 10">HY14</strain>
    </source>
</reference>
<name>A0A5D0RQ54_9RHOB</name>
<feature type="domain" description="RNA polymerase sigma factor 70 region 4 type 2" evidence="8">
    <location>
        <begin position="145"/>
        <end position="195"/>
    </location>
</feature>
<keyword evidence="5 6" id="KW-0804">Transcription</keyword>
<dbReference type="InterPro" id="IPR007627">
    <property type="entry name" value="RNA_pol_sigma70_r2"/>
</dbReference>
<keyword evidence="3 6" id="KW-0731">Sigma factor</keyword>
<feature type="domain" description="RNA polymerase sigma-70 region 2" evidence="7">
    <location>
        <begin position="35"/>
        <end position="102"/>
    </location>
</feature>
<evidence type="ECO:0000256" key="5">
    <source>
        <dbReference type="ARBA" id="ARBA00023163"/>
    </source>
</evidence>
<dbReference type="SUPFAM" id="SSF88659">
    <property type="entry name" value="Sigma3 and sigma4 domains of RNA polymerase sigma factors"/>
    <property type="match status" value="1"/>
</dbReference>
<evidence type="ECO:0000256" key="1">
    <source>
        <dbReference type="ARBA" id="ARBA00010641"/>
    </source>
</evidence>
<organism evidence="9 10">
    <name type="scientific">Maritimibacter fusiformis</name>
    <dbReference type="NCBI Taxonomy" id="2603819"/>
    <lineage>
        <taxon>Bacteria</taxon>
        <taxon>Pseudomonadati</taxon>
        <taxon>Pseudomonadota</taxon>
        <taxon>Alphaproteobacteria</taxon>
        <taxon>Rhodobacterales</taxon>
        <taxon>Roseobacteraceae</taxon>
        <taxon>Maritimibacter</taxon>
    </lineage>
</organism>
<evidence type="ECO:0000313" key="10">
    <source>
        <dbReference type="Proteomes" id="UP000322080"/>
    </source>
</evidence>
<dbReference type="InterPro" id="IPR039425">
    <property type="entry name" value="RNA_pol_sigma-70-like"/>
</dbReference>
<accession>A0A5D0RQ54</accession>
<evidence type="ECO:0000256" key="4">
    <source>
        <dbReference type="ARBA" id="ARBA00023125"/>
    </source>
</evidence>
<sequence>MTPAPKPARIPAIDRSEAELVLLARQNDEAAIRELVRRCNRQLFRVARGILHDDSEAEDVVQAAYVAAFTRLDSFQGKAAFSTWITRIAMNEAYGRLRRRARVVDLDEYRNEAAEALEHGSANTMTPPPTTPEADLGRAEVRAFLEHAIDALPEPFRLTYVLRDVQEMSTREVADLLGVNPITVKTRLLRARRRLRDEVRQNLASEFSGVFPFDGARCAHMADRVIAALRAAQK</sequence>
<dbReference type="InterPro" id="IPR013325">
    <property type="entry name" value="RNA_pol_sigma_r2"/>
</dbReference>
<evidence type="ECO:0000256" key="2">
    <source>
        <dbReference type="ARBA" id="ARBA00023015"/>
    </source>
</evidence>
<dbReference type="GO" id="GO:0006352">
    <property type="term" value="P:DNA-templated transcription initiation"/>
    <property type="evidence" value="ECO:0007669"/>
    <property type="project" value="InterPro"/>
</dbReference>
<dbReference type="InterPro" id="IPR000838">
    <property type="entry name" value="RNA_pol_sigma70_ECF_CS"/>
</dbReference>
<dbReference type="PROSITE" id="PS01063">
    <property type="entry name" value="SIGMA70_ECF"/>
    <property type="match status" value="1"/>
</dbReference>
<evidence type="ECO:0000259" key="8">
    <source>
        <dbReference type="Pfam" id="PF08281"/>
    </source>
</evidence>
<dbReference type="InterPro" id="IPR036388">
    <property type="entry name" value="WH-like_DNA-bd_sf"/>
</dbReference>
<dbReference type="SUPFAM" id="SSF88946">
    <property type="entry name" value="Sigma2 domain of RNA polymerase sigma factors"/>
    <property type="match status" value="1"/>
</dbReference>
<dbReference type="Gene3D" id="1.10.10.10">
    <property type="entry name" value="Winged helix-like DNA-binding domain superfamily/Winged helix DNA-binding domain"/>
    <property type="match status" value="1"/>
</dbReference>
<keyword evidence="10" id="KW-1185">Reference proteome</keyword>
<dbReference type="PANTHER" id="PTHR43133:SF51">
    <property type="entry name" value="RNA POLYMERASE SIGMA FACTOR"/>
    <property type="match status" value="1"/>
</dbReference>
<evidence type="ECO:0000259" key="7">
    <source>
        <dbReference type="Pfam" id="PF04542"/>
    </source>
</evidence>
<dbReference type="Pfam" id="PF04542">
    <property type="entry name" value="Sigma70_r2"/>
    <property type="match status" value="1"/>
</dbReference>